<keyword evidence="1" id="KW-0812">Transmembrane</keyword>
<feature type="transmembrane region" description="Helical" evidence="1">
    <location>
        <begin position="176"/>
        <end position="194"/>
    </location>
</feature>
<reference evidence="2 3" key="1">
    <citation type="submission" date="2020-01" db="EMBL/GenBank/DDBJ databases">
        <title>Spongiivirga citrea KCTC 32990T.</title>
        <authorList>
            <person name="Wang G."/>
        </authorList>
    </citation>
    <scope>NUCLEOTIDE SEQUENCE [LARGE SCALE GENOMIC DNA]</scope>
    <source>
        <strain evidence="2 3">KCTC 32990</strain>
    </source>
</reference>
<protein>
    <submittedName>
        <fullName evidence="2">Uncharacterized protein</fullName>
    </submittedName>
</protein>
<evidence type="ECO:0000313" key="2">
    <source>
        <dbReference type="EMBL" id="NER15711.1"/>
    </source>
</evidence>
<keyword evidence="1" id="KW-1133">Transmembrane helix</keyword>
<organism evidence="2 3">
    <name type="scientific">Spongiivirga citrea</name>
    <dbReference type="NCBI Taxonomy" id="1481457"/>
    <lineage>
        <taxon>Bacteria</taxon>
        <taxon>Pseudomonadati</taxon>
        <taxon>Bacteroidota</taxon>
        <taxon>Flavobacteriia</taxon>
        <taxon>Flavobacteriales</taxon>
        <taxon>Flavobacteriaceae</taxon>
        <taxon>Spongiivirga</taxon>
    </lineage>
</organism>
<keyword evidence="3" id="KW-1185">Reference proteome</keyword>
<evidence type="ECO:0000256" key="1">
    <source>
        <dbReference type="SAM" id="Phobius"/>
    </source>
</evidence>
<name>A0A6M0CDC3_9FLAO</name>
<dbReference type="RefSeq" id="WP_164028985.1">
    <property type="nucleotide sequence ID" value="NZ_JAABOQ010000001.1"/>
</dbReference>
<gene>
    <name evidence="2" type="ORF">GWK10_00720</name>
</gene>
<sequence>MRKKFSYRMPFSISNIGKRQFRMGVFAGLIATIALAFGFSYTRETLRVVITSMGDLLIDEPFVERFYEYFFACLSILLGFLIAIWIWLLDTNQNRCNRRRKRYFKTIGYFIFWMTIWGVFRMGTNVFIYFSSGHGFFHDSLKVGNHGPLLYYLIVLFLFLFNFSLLNSVYKSRNFLLVYIPLLLIGTPLLAKAIHIDKSTVHSIHYADNKRNFDFIKLTLDEAEQDHKITYNRLTERLLHQKYHDGLVPLIDEVIESFNSKKEVSLDTIILAKIIVHNRYRHLRGSDFFKHYQTRWWSPHPYAVRYQLYNYGASSKKKEELFKLFSQFITVANECNVYVKNEELLYYRTEPYRAFWISENQYQFITEIREELLSEEKFEEYHYLLPELKELKLYSRPH</sequence>
<comment type="caution">
    <text evidence="2">The sequence shown here is derived from an EMBL/GenBank/DDBJ whole genome shotgun (WGS) entry which is preliminary data.</text>
</comment>
<evidence type="ECO:0000313" key="3">
    <source>
        <dbReference type="Proteomes" id="UP000474296"/>
    </source>
</evidence>
<feature type="transmembrane region" description="Helical" evidence="1">
    <location>
        <begin position="66"/>
        <end position="89"/>
    </location>
</feature>
<accession>A0A6M0CDC3</accession>
<keyword evidence="1" id="KW-0472">Membrane</keyword>
<dbReference type="Proteomes" id="UP000474296">
    <property type="component" value="Unassembled WGS sequence"/>
</dbReference>
<feature type="transmembrane region" description="Helical" evidence="1">
    <location>
        <begin position="150"/>
        <end position="169"/>
    </location>
</feature>
<dbReference type="AlphaFoldDB" id="A0A6M0CDC3"/>
<feature type="transmembrane region" description="Helical" evidence="1">
    <location>
        <begin position="110"/>
        <end position="130"/>
    </location>
</feature>
<proteinExistence type="predicted"/>
<dbReference type="EMBL" id="JAABOQ010000001">
    <property type="protein sequence ID" value="NER15711.1"/>
    <property type="molecule type" value="Genomic_DNA"/>
</dbReference>